<evidence type="ECO:0000256" key="2">
    <source>
        <dbReference type="ARBA" id="ARBA00008586"/>
    </source>
</evidence>
<feature type="transmembrane region" description="Helical" evidence="12">
    <location>
        <begin position="246"/>
        <end position="266"/>
    </location>
</feature>
<evidence type="ECO:0000256" key="11">
    <source>
        <dbReference type="ARBA" id="ARBA00068450"/>
    </source>
</evidence>
<dbReference type="AlphaFoldDB" id="A0A9P0L5H7"/>
<evidence type="ECO:0000256" key="4">
    <source>
        <dbReference type="ARBA" id="ARBA00022692"/>
    </source>
</evidence>
<feature type="transmembrane region" description="Helical" evidence="12">
    <location>
        <begin position="418"/>
        <end position="440"/>
    </location>
</feature>
<name>A0A9P0L5H7_ACAOB</name>
<dbReference type="GO" id="GO:0006820">
    <property type="term" value="P:monoatomic anion transport"/>
    <property type="evidence" value="ECO:0007669"/>
    <property type="project" value="TreeGrafter"/>
</dbReference>
<dbReference type="EMBL" id="CAKOFQ010007039">
    <property type="protein sequence ID" value="CAH1988224.1"/>
    <property type="molecule type" value="Genomic_DNA"/>
</dbReference>
<evidence type="ECO:0000256" key="7">
    <source>
        <dbReference type="ARBA" id="ARBA00023053"/>
    </source>
</evidence>
<feature type="transmembrane region" description="Helical" evidence="12">
    <location>
        <begin position="326"/>
        <end position="345"/>
    </location>
</feature>
<keyword evidence="3" id="KW-0813">Transport</keyword>
<keyword evidence="5" id="KW-0769">Symport</keyword>
<dbReference type="Pfam" id="PF07690">
    <property type="entry name" value="MFS_1"/>
    <property type="match status" value="1"/>
</dbReference>
<dbReference type="InterPro" id="IPR020846">
    <property type="entry name" value="MFS_dom"/>
</dbReference>
<evidence type="ECO:0000256" key="5">
    <source>
        <dbReference type="ARBA" id="ARBA00022847"/>
    </source>
</evidence>
<keyword evidence="6 12" id="KW-1133">Transmembrane helix</keyword>
<comment type="function">
    <text evidence="10">May be an inorganic phosphate cotransporter.</text>
</comment>
<comment type="subcellular location">
    <subcellularLocation>
        <location evidence="1">Membrane</location>
        <topology evidence="1">Multi-pass membrane protein</topology>
    </subcellularLocation>
</comment>
<keyword evidence="4 12" id="KW-0812">Transmembrane</keyword>
<feature type="transmembrane region" description="Helical" evidence="12">
    <location>
        <begin position="68"/>
        <end position="87"/>
    </location>
</feature>
<dbReference type="InterPro" id="IPR036259">
    <property type="entry name" value="MFS_trans_sf"/>
</dbReference>
<dbReference type="InterPro" id="IPR011701">
    <property type="entry name" value="MFS"/>
</dbReference>
<dbReference type="GO" id="GO:0015293">
    <property type="term" value="F:symporter activity"/>
    <property type="evidence" value="ECO:0007669"/>
    <property type="project" value="UniProtKB-KW"/>
</dbReference>
<proteinExistence type="inferred from homology"/>
<comment type="similarity">
    <text evidence="2">Belongs to the major facilitator superfamily. Sodium/anion cotransporter family.</text>
</comment>
<feature type="transmembrane region" description="Helical" evidence="12">
    <location>
        <begin position="383"/>
        <end position="406"/>
    </location>
</feature>
<accession>A0A9P0L5H7</accession>
<keyword evidence="9" id="KW-0739">Sodium transport</keyword>
<keyword evidence="9" id="KW-0406">Ion transport</keyword>
<evidence type="ECO:0000313" key="15">
    <source>
        <dbReference type="Proteomes" id="UP001152888"/>
    </source>
</evidence>
<feature type="transmembrane region" description="Helical" evidence="12">
    <location>
        <begin position="190"/>
        <end position="209"/>
    </location>
</feature>
<reference evidence="14" key="1">
    <citation type="submission" date="2022-03" db="EMBL/GenBank/DDBJ databases">
        <authorList>
            <person name="Sayadi A."/>
        </authorList>
    </citation>
    <scope>NUCLEOTIDE SEQUENCE</scope>
</reference>
<comment type="caution">
    <text evidence="14">The sequence shown here is derived from an EMBL/GenBank/DDBJ whole genome shotgun (WGS) entry which is preliminary data.</text>
</comment>
<dbReference type="OrthoDB" id="2985014at2759"/>
<sequence length="472" mass="51877">MMKNEFNEDIERGPKCGVRHVQVSLIFLLNFVAYSMRDSVSIAIVAMTDNSTTTNPSVPTYNWTNKNVVLSSFFWGYIIPQVFMAVVMKRYGTKRILIISMTINCIICILTPVTADTFGSYGMMACRALQGFAQAGVLPALYSVLSQWAPPAERSFLGALGGSGSLLGVIVTMPVTGFLCSSSWGWPSSFYFNGALGVMWLALWIVLAADTPFDHKFISQVEKKYIASSLDHEENAKYRATPWTKILTSLPFLGITLAQFGCSWGDNISFIEMPSYINKILKYNIDANGVVSSLPFLANFILGFIFGYVADTVIRKRIMSLETCRKVFVTISTVGPAICLVSLSFLPENATILSCVLMVLHQSFSAAYQGGISMSYLDISPNFCAILMSITNAVCTICDIVVPLLVQVIVTDESNKSQWTIIFLIAAAMYIFATVAFVFLGSGKVQSWDDITDKKAAVDSDDTENCNTDINK</sequence>
<evidence type="ECO:0000256" key="10">
    <source>
        <dbReference type="ARBA" id="ARBA00054632"/>
    </source>
</evidence>
<evidence type="ECO:0000256" key="9">
    <source>
        <dbReference type="ARBA" id="ARBA00023201"/>
    </source>
</evidence>
<dbReference type="SUPFAM" id="SSF103473">
    <property type="entry name" value="MFS general substrate transporter"/>
    <property type="match status" value="1"/>
</dbReference>
<evidence type="ECO:0000256" key="3">
    <source>
        <dbReference type="ARBA" id="ARBA00022448"/>
    </source>
</evidence>
<dbReference type="FunFam" id="1.20.1250.20:FF:000144">
    <property type="entry name" value="Picot, isoform B"/>
    <property type="match status" value="1"/>
</dbReference>
<feature type="transmembrane region" description="Helical" evidence="12">
    <location>
        <begin position="296"/>
        <end position="314"/>
    </location>
</feature>
<dbReference type="GO" id="GO:0016020">
    <property type="term" value="C:membrane"/>
    <property type="evidence" value="ECO:0007669"/>
    <property type="project" value="UniProtKB-SubCell"/>
</dbReference>
<dbReference type="GO" id="GO:0006814">
    <property type="term" value="P:sodium ion transport"/>
    <property type="evidence" value="ECO:0007669"/>
    <property type="project" value="UniProtKB-KW"/>
</dbReference>
<feature type="transmembrane region" description="Helical" evidence="12">
    <location>
        <begin position="157"/>
        <end position="184"/>
    </location>
</feature>
<evidence type="ECO:0000313" key="14">
    <source>
        <dbReference type="EMBL" id="CAH1988224.1"/>
    </source>
</evidence>
<dbReference type="Gene3D" id="1.20.1250.20">
    <property type="entry name" value="MFS general substrate transporter like domains"/>
    <property type="match status" value="2"/>
</dbReference>
<gene>
    <name evidence="14" type="ORF">ACAOBT_LOCUS18347</name>
</gene>
<evidence type="ECO:0000256" key="6">
    <source>
        <dbReference type="ARBA" id="ARBA00022989"/>
    </source>
</evidence>
<feature type="transmembrane region" description="Helical" evidence="12">
    <location>
        <begin position="21"/>
        <end position="48"/>
    </location>
</feature>
<dbReference type="PANTHER" id="PTHR11662">
    <property type="entry name" value="SOLUTE CARRIER FAMILY 17"/>
    <property type="match status" value="1"/>
</dbReference>
<dbReference type="FunFam" id="1.20.1250.20:FF:000003">
    <property type="entry name" value="Solute carrier family 17 member 3"/>
    <property type="match status" value="1"/>
</dbReference>
<feature type="transmembrane region" description="Helical" evidence="12">
    <location>
        <begin position="121"/>
        <end position="145"/>
    </location>
</feature>
<organism evidence="14 15">
    <name type="scientific">Acanthoscelides obtectus</name>
    <name type="common">Bean weevil</name>
    <name type="synonym">Bruchus obtectus</name>
    <dbReference type="NCBI Taxonomy" id="200917"/>
    <lineage>
        <taxon>Eukaryota</taxon>
        <taxon>Metazoa</taxon>
        <taxon>Ecdysozoa</taxon>
        <taxon>Arthropoda</taxon>
        <taxon>Hexapoda</taxon>
        <taxon>Insecta</taxon>
        <taxon>Pterygota</taxon>
        <taxon>Neoptera</taxon>
        <taxon>Endopterygota</taxon>
        <taxon>Coleoptera</taxon>
        <taxon>Polyphaga</taxon>
        <taxon>Cucujiformia</taxon>
        <taxon>Chrysomeloidea</taxon>
        <taxon>Chrysomelidae</taxon>
        <taxon>Bruchinae</taxon>
        <taxon>Bruchini</taxon>
        <taxon>Acanthoscelides</taxon>
    </lineage>
</organism>
<protein>
    <recommendedName>
        <fullName evidence="11">Putative inorganic phosphate cotransporter</fullName>
    </recommendedName>
</protein>
<keyword evidence="7" id="KW-0915">Sodium</keyword>
<dbReference type="PANTHER" id="PTHR11662:SF280">
    <property type="entry name" value="FI21844P1-RELATED"/>
    <property type="match status" value="1"/>
</dbReference>
<dbReference type="PROSITE" id="PS50850">
    <property type="entry name" value="MFS"/>
    <property type="match status" value="1"/>
</dbReference>
<feature type="transmembrane region" description="Helical" evidence="12">
    <location>
        <begin position="96"/>
        <end position="115"/>
    </location>
</feature>
<evidence type="ECO:0000259" key="13">
    <source>
        <dbReference type="PROSITE" id="PS50850"/>
    </source>
</evidence>
<evidence type="ECO:0000256" key="12">
    <source>
        <dbReference type="SAM" id="Phobius"/>
    </source>
</evidence>
<evidence type="ECO:0000256" key="8">
    <source>
        <dbReference type="ARBA" id="ARBA00023136"/>
    </source>
</evidence>
<dbReference type="Proteomes" id="UP001152888">
    <property type="component" value="Unassembled WGS sequence"/>
</dbReference>
<keyword evidence="15" id="KW-1185">Reference proteome</keyword>
<dbReference type="InterPro" id="IPR050382">
    <property type="entry name" value="MFS_Na/Anion_cotransporter"/>
</dbReference>
<feature type="domain" description="Major facilitator superfamily (MFS) profile" evidence="13">
    <location>
        <begin position="22"/>
        <end position="445"/>
    </location>
</feature>
<evidence type="ECO:0000256" key="1">
    <source>
        <dbReference type="ARBA" id="ARBA00004141"/>
    </source>
</evidence>
<keyword evidence="8 12" id="KW-0472">Membrane</keyword>